<evidence type="ECO:0008006" key="4">
    <source>
        <dbReference type="Google" id="ProtNLM"/>
    </source>
</evidence>
<sequence length="422" mass="49582">MNSYHEKIAKILRIDKKRIAELEARLEKATGKIGVLRRIMDENEKIVAEKLDVLGLARHARAQEVYDALISKVEADDLKIFEHINLVSMRIPETSKFLVDFVKKVHPPFKGYFLKLEKAKQFLIAEPPKKILAALGYKYVEEMLGKEDILEVYSAIRFLEDSEWQNKVFFKQYETLHPEDFEERKIELRVLRPKWAKAAEKFVAKKYHNVSHLKELGVIFVIPIFLGISGETLRLLSLLFHYLNEVNYYSGLFAGYKNDEHGFAKNVISLLRGDVVENRLPEQSLEAKRPRFLIVQRYLAKDDEHDWRLFEPRINPEALHWQRAEDDIVKVGRTDHILHDGMEFWQGLGWVGDYFPTETGVGVLVSFNLVDTIMALVKRRELIKYLYHHQEALWNKIFAEYFGAQKLEEMSKEYILKGWFEI</sequence>
<evidence type="ECO:0000313" key="3">
    <source>
        <dbReference type="Proteomes" id="UP000177942"/>
    </source>
</evidence>
<keyword evidence="1" id="KW-0175">Coiled coil</keyword>
<dbReference type="STRING" id="1798407.A3A16_00190"/>
<comment type="caution">
    <text evidence="2">The sequence shown here is derived from an EMBL/GenBank/DDBJ whole genome shotgun (WGS) entry which is preliminary data.</text>
</comment>
<protein>
    <recommendedName>
        <fullName evidence="4">Glycosidase related protein</fullName>
    </recommendedName>
</protein>
<organism evidence="2 3">
    <name type="scientific">Candidatus Harrisonbacteria bacterium RIFCSPLOWO2_01_FULL_44_18</name>
    <dbReference type="NCBI Taxonomy" id="1798407"/>
    <lineage>
        <taxon>Bacteria</taxon>
        <taxon>Candidatus Harrisoniibacteriota</taxon>
    </lineage>
</organism>
<accession>A0A1G1ZR67</accession>
<proteinExistence type="predicted"/>
<name>A0A1G1ZR67_9BACT</name>
<dbReference type="Proteomes" id="UP000177942">
    <property type="component" value="Unassembled WGS sequence"/>
</dbReference>
<dbReference type="AlphaFoldDB" id="A0A1G1ZR67"/>
<evidence type="ECO:0000313" key="2">
    <source>
        <dbReference type="EMBL" id="OGY66317.1"/>
    </source>
</evidence>
<reference evidence="2 3" key="1">
    <citation type="journal article" date="2016" name="Nat. Commun.">
        <title>Thousands of microbial genomes shed light on interconnected biogeochemical processes in an aquifer system.</title>
        <authorList>
            <person name="Anantharaman K."/>
            <person name="Brown C.T."/>
            <person name="Hug L.A."/>
            <person name="Sharon I."/>
            <person name="Castelle C.J."/>
            <person name="Probst A.J."/>
            <person name="Thomas B.C."/>
            <person name="Singh A."/>
            <person name="Wilkins M.J."/>
            <person name="Karaoz U."/>
            <person name="Brodie E.L."/>
            <person name="Williams K.H."/>
            <person name="Hubbard S.S."/>
            <person name="Banfield J.F."/>
        </authorList>
    </citation>
    <scope>NUCLEOTIDE SEQUENCE [LARGE SCALE GENOMIC DNA]</scope>
</reference>
<evidence type="ECO:0000256" key="1">
    <source>
        <dbReference type="SAM" id="Coils"/>
    </source>
</evidence>
<feature type="coiled-coil region" evidence="1">
    <location>
        <begin position="12"/>
        <end position="39"/>
    </location>
</feature>
<dbReference type="EMBL" id="MHJJ01000002">
    <property type="protein sequence ID" value="OGY66317.1"/>
    <property type="molecule type" value="Genomic_DNA"/>
</dbReference>
<gene>
    <name evidence="2" type="ORF">A3A16_00190</name>
</gene>